<dbReference type="Gene3D" id="2.40.170.20">
    <property type="entry name" value="TonB-dependent receptor, beta-barrel domain"/>
    <property type="match status" value="1"/>
</dbReference>
<dbReference type="PANTHER" id="PTHR47234">
    <property type="match status" value="1"/>
</dbReference>
<evidence type="ECO:0000256" key="5">
    <source>
        <dbReference type="ARBA" id="ARBA00023077"/>
    </source>
</evidence>
<dbReference type="PANTHER" id="PTHR47234:SF2">
    <property type="entry name" value="TONB-DEPENDENT RECEPTOR"/>
    <property type="match status" value="1"/>
</dbReference>
<dbReference type="Pfam" id="PF00593">
    <property type="entry name" value="TonB_dep_Rec_b-barrel"/>
    <property type="match status" value="1"/>
</dbReference>
<gene>
    <name evidence="13" type="ORF">ACFFJP_02750</name>
</gene>
<dbReference type="Pfam" id="PF07715">
    <property type="entry name" value="Plug"/>
    <property type="match status" value="1"/>
</dbReference>
<keyword evidence="13" id="KW-0675">Receptor</keyword>
<evidence type="ECO:0000256" key="7">
    <source>
        <dbReference type="ARBA" id="ARBA00023237"/>
    </source>
</evidence>
<dbReference type="RefSeq" id="WP_377240251.1">
    <property type="nucleotide sequence ID" value="NZ_JBHLXP010000001.1"/>
</dbReference>
<accession>A0ABV6B8L0</accession>
<dbReference type="EMBL" id="JBHLXP010000001">
    <property type="protein sequence ID" value="MFC0047208.1"/>
    <property type="molecule type" value="Genomic_DNA"/>
</dbReference>
<evidence type="ECO:0000259" key="12">
    <source>
        <dbReference type="Pfam" id="PF07715"/>
    </source>
</evidence>
<evidence type="ECO:0000256" key="4">
    <source>
        <dbReference type="ARBA" id="ARBA00022692"/>
    </source>
</evidence>
<dbReference type="PROSITE" id="PS52016">
    <property type="entry name" value="TONB_DEPENDENT_REC_3"/>
    <property type="match status" value="1"/>
</dbReference>
<feature type="signal peptide" evidence="10">
    <location>
        <begin position="1"/>
        <end position="33"/>
    </location>
</feature>
<evidence type="ECO:0000256" key="1">
    <source>
        <dbReference type="ARBA" id="ARBA00004571"/>
    </source>
</evidence>
<comment type="similarity">
    <text evidence="8 9">Belongs to the TonB-dependent receptor family.</text>
</comment>
<keyword evidence="10" id="KW-0732">Signal</keyword>
<feature type="chain" id="PRO_5045533602" evidence="10">
    <location>
        <begin position="34"/>
        <end position="950"/>
    </location>
</feature>
<keyword evidence="6 8" id="KW-0472">Membrane</keyword>
<keyword evidence="5 9" id="KW-0798">TonB box</keyword>
<protein>
    <submittedName>
        <fullName evidence="13">TonB-dependent receptor plug domain-containing protein</fullName>
    </submittedName>
</protein>
<sequence>MVIQAQHPSASLNSLFKRSLITAGILVASTAVAAETKPAEEAKIEKIAVTGSHIPKGNFDSPSPIKVMASEDIQGVGAVNIGDFLGKIPAVVGDSTSASSNISEQSSGLNTIALRNLGSSRTLVLVDGIRYVSGMSVGAGYGVDLNTIPTSLIDRVEILTGGQSAAYGSDAVAGVINIILKKDFEGVLFKARAGQSGEADRKTHDLELTFGQNFKGGNSWFSVGYSDDEGLMAKDRDYSRVHKDAVDTNKDGLLDTPQFVGSSHIFGARVGKYKGDGSLYTPTNDVNTSDAFNFHDYRSMLTPLNRMFAAAGLGMDLNAESRVRFSANYARVDSRARFEPIPLDTRNDIFLLSRGGSTGISIANHPWFAGTKLGNALLADGIKSLDNVSVTFRRLGEFGDRGAENTRSTFRVAADYEYDLNDAMTLNLTSTYGVTDQNQVNHGDINLARARQALDVQSNGSGGFQCADPLARISGCVPFNPFKIDGISAEAVKYLAATTGLTGSVEQFDINAIVAGDLDFAISSDVNNLAFATGLEYREEKGKETPDPLREAGIVRGNKITRTAGQFDVVDVFGELHVPLLEQLNLDVAVRFGDYSSVGKTSNWTVGIDAPLNESWRLRGAVATAVRAPNVSDLFAGGTATSAFVTDPCNGINATTAGNIAQNCRSIAAIAQRISTDGAFTLTQVERQNTQGLLSGSTNVREEQADTLTAGLVFTPATIDDLQLSVDYYDIHIDDAIDKTDRTVILNRCYSVAQSAFDPNCGGLVRRDGRTGAALDVNAASGNENIIETQGIDFESSYEIIVGEGELYLAAAANFLHKYEITGISSGDIQQLDGEVLFPKVRFNLSASYTLADWNLYWQLRYWDNTKDRNNNKIMTDELNNVPSRIYNDLRLSYQLSSQVNSHIGVNNLFDVMPPLLTANHKYQQAGTLTNGTAFDLTGRAFYAGVHVTF</sequence>
<evidence type="ECO:0000259" key="11">
    <source>
        <dbReference type="Pfam" id="PF00593"/>
    </source>
</evidence>
<evidence type="ECO:0000313" key="13">
    <source>
        <dbReference type="EMBL" id="MFC0047208.1"/>
    </source>
</evidence>
<reference evidence="13 14" key="1">
    <citation type="submission" date="2024-09" db="EMBL/GenBank/DDBJ databases">
        <authorList>
            <person name="Sun Q."/>
            <person name="Mori K."/>
        </authorList>
    </citation>
    <scope>NUCLEOTIDE SEQUENCE [LARGE SCALE GENOMIC DNA]</scope>
    <source>
        <strain evidence="13 14">KCTC 23315</strain>
    </source>
</reference>
<keyword evidence="3 8" id="KW-1134">Transmembrane beta strand</keyword>
<dbReference type="InterPro" id="IPR037066">
    <property type="entry name" value="Plug_dom_sf"/>
</dbReference>
<keyword evidence="4 8" id="KW-0812">Transmembrane</keyword>
<evidence type="ECO:0000256" key="3">
    <source>
        <dbReference type="ARBA" id="ARBA00022452"/>
    </source>
</evidence>
<dbReference type="InterPro" id="IPR039426">
    <property type="entry name" value="TonB-dep_rcpt-like"/>
</dbReference>
<dbReference type="InterPro" id="IPR036942">
    <property type="entry name" value="Beta-barrel_TonB_sf"/>
</dbReference>
<dbReference type="Proteomes" id="UP001589813">
    <property type="component" value="Unassembled WGS sequence"/>
</dbReference>
<dbReference type="SUPFAM" id="SSF56935">
    <property type="entry name" value="Porins"/>
    <property type="match status" value="1"/>
</dbReference>
<evidence type="ECO:0000256" key="10">
    <source>
        <dbReference type="SAM" id="SignalP"/>
    </source>
</evidence>
<evidence type="ECO:0000313" key="14">
    <source>
        <dbReference type="Proteomes" id="UP001589813"/>
    </source>
</evidence>
<dbReference type="InterPro" id="IPR000531">
    <property type="entry name" value="Beta-barrel_TonB"/>
</dbReference>
<evidence type="ECO:0000256" key="9">
    <source>
        <dbReference type="RuleBase" id="RU003357"/>
    </source>
</evidence>
<keyword evidence="7 8" id="KW-0998">Cell outer membrane</keyword>
<proteinExistence type="inferred from homology"/>
<keyword evidence="2 8" id="KW-0813">Transport</keyword>
<keyword evidence="14" id="KW-1185">Reference proteome</keyword>
<evidence type="ECO:0000256" key="2">
    <source>
        <dbReference type="ARBA" id="ARBA00022448"/>
    </source>
</evidence>
<organism evidence="13 14">
    <name type="scientific">Rheinheimera tilapiae</name>
    <dbReference type="NCBI Taxonomy" id="875043"/>
    <lineage>
        <taxon>Bacteria</taxon>
        <taxon>Pseudomonadati</taxon>
        <taxon>Pseudomonadota</taxon>
        <taxon>Gammaproteobacteria</taxon>
        <taxon>Chromatiales</taxon>
        <taxon>Chromatiaceae</taxon>
        <taxon>Rheinheimera</taxon>
    </lineage>
</organism>
<dbReference type="InterPro" id="IPR012910">
    <property type="entry name" value="Plug_dom"/>
</dbReference>
<evidence type="ECO:0000256" key="6">
    <source>
        <dbReference type="ARBA" id="ARBA00023136"/>
    </source>
</evidence>
<comment type="subcellular location">
    <subcellularLocation>
        <location evidence="1 8">Cell outer membrane</location>
        <topology evidence="1 8">Multi-pass membrane protein</topology>
    </subcellularLocation>
</comment>
<comment type="caution">
    <text evidence="13">The sequence shown here is derived from an EMBL/GenBank/DDBJ whole genome shotgun (WGS) entry which is preliminary data.</text>
</comment>
<evidence type="ECO:0000256" key="8">
    <source>
        <dbReference type="PROSITE-ProRule" id="PRU01360"/>
    </source>
</evidence>
<feature type="domain" description="TonB-dependent receptor plug" evidence="12">
    <location>
        <begin position="60"/>
        <end position="175"/>
    </location>
</feature>
<name>A0ABV6B8L0_9GAMM</name>
<dbReference type="Gene3D" id="2.170.130.10">
    <property type="entry name" value="TonB-dependent receptor, plug domain"/>
    <property type="match status" value="1"/>
</dbReference>
<feature type="domain" description="TonB-dependent receptor-like beta-barrel" evidence="11">
    <location>
        <begin position="361"/>
        <end position="909"/>
    </location>
</feature>